<dbReference type="Proteomes" id="UP000199397">
    <property type="component" value="Unassembled WGS sequence"/>
</dbReference>
<name>A0A1H4FTT0_9GAMM</name>
<keyword evidence="2" id="KW-1185">Reference proteome</keyword>
<dbReference type="AlphaFoldDB" id="A0A1H4FTT0"/>
<reference evidence="1 2" key="1">
    <citation type="submission" date="2016-10" db="EMBL/GenBank/DDBJ databases">
        <authorList>
            <person name="de Groot N.N."/>
        </authorList>
    </citation>
    <scope>NUCLEOTIDE SEQUENCE [LARGE SCALE GENOMIC DNA]</scope>
    <source>
        <strain evidence="1 2">DSM 21228</strain>
    </source>
</reference>
<proteinExistence type="predicted"/>
<dbReference type="EMBL" id="FNQP01000024">
    <property type="protein sequence ID" value="SEB00715.1"/>
    <property type="molecule type" value="Genomic_DNA"/>
</dbReference>
<gene>
    <name evidence="1" type="ORF">SAMN05660964_03126</name>
</gene>
<evidence type="ECO:0000313" key="2">
    <source>
        <dbReference type="Proteomes" id="UP000199397"/>
    </source>
</evidence>
<evidence type="ECO:0000313" key="1">
    <source>
        <dbReference type="EMBL" id="SEB00715.1"/>
    </source>
</evidence>
<protein>
    <submittedName>
        <fullName evidence="1">Uncharacterized protein</fullName>
    </submittedName>
</protein>
<accession>A0A1H4FTT0</accession>
<dbReference type="OrthoDB" id="9800518at2"/>
<sequence>MVLNKALAAWGTPAFQAVFKAEVQALGAEALPLQAGLAHSSQVVGDKITIMVLDATETPTQLQVRTGIFYAGVIVGSCCADDPSPLCEQPEYCELRIEIEKSGAGATVTLVG</sequence>
<dbReference type="RefSeq" id="WP_093070103.1">
    <property type="nucleotide sequence ID" value="NZ_FNQP01000024.1"/>
</dbReference>
<dbReference type="STRING" id="525918.SAMN05660964_03126"/>
<organism evidence="1 2">
    <name type="scientific">Thiothrix caldifontis</name>
    <dbReference type="NCBI Taxonomy" id="525918"/>
    <lineage>
        <taxon>Bacteria</taxon>
        <taxon>Pseudomonadati</taxon>
        <taxon>Pseudomonadota</taxon>
        <taxon>Gammaproteobacteria</taxon>
        <taxon>Thiotrichales</taxon>
        <taxon>Thiotrichaceae</taxon>
        <taxon>Thiothrix</taxon>
    </lineage>
</organism>